<feature type="compositionally biased region" description="Polar residues" evidence="2">
    <location>
        <begin position="177"/>
        <end position="211"/>
    </location>
</feature>
<gene>
    <name evidence="3" type="ORF">P3X46_020239</name>
</gene>
<keyword evidence="4" id="KW-1185">Reference proteome</keyword>
<feature type="region of interest" description="Disordered" evidence="2">
    <location>
        <begin position="88"/>
        <end position="113"/>
    </location>
</feature>
<accession>A0ABQ9LN95</accession>
<evidence type="ECO:0000256" key="1">
    <source>
        <dbReference type="SAM" id="Coils"/>
    </source>
</evidence>
<feature type="region of interest" description="Disordered" evidence="2">
    <location>
        <begin position="295"/>
        <end position="354"/>
    </location>
</feature>
<evidence type="ECO:0000313" key="4">
    <source>
        <dbReference type="Proteomes" id="UP001174677"/>
    </source>
</evidence>
<feature type="region of interest" description="Disordered" evidence="2">
    <location>
        <begin position="1"/>
        <end position="23"/>
    </location>
</feature>
<feature type="region of interest" description="Disordered" evidence="2">
    <location>
        <begin position="144"/>
        <end position="232"/>
    </location>
</feature>
<dbReference type="PANTHER" id="PTHR36380:SF1">
    <property type="entry name" value="OS01G0755100 PROTEIN"/>
    <property type="match status" value="1"/>
</dbReference>
<reference evidence="3" key="1">
    <citation type="journal article" date="2023" name="Plant Biotechnol. J.">
        <title>Chromosome-level wild Hevea brasiliensis genome provides new tools for genomic-assisted breeding and valuable loci to elevate rubber yield.</title>
        <authorList>
            <person name="Cheng H."/>
            <person name="Song X."/>
            <person name="Hu Y."/>
            <person name="Wu T."/>
            <person name="Yang Q."/>
            <person name="An Z."/>
            <person name="Feng S."/>
            <person name="Deng Z."/>
            <person name="Wu W."/>
            <person name="Zeng X."/>
            <person name="Tu M."/>
            <person name="Wang X."/>
            <person name="Huang H."/>
        </authorList>
    </citation>
    <scope>NUCLEOTIDE SEQUENCE</scope>
    <source>
        <strain evidence="3">MT/VB/25A 57/8</strain>
    </source>
</reference>
<dbReference type="PANTHER" id="PTHR36380">
    <property type="entry name" value="BNAA03G58330D PROTEIN"/>
    <property type="match status" value="1"/>
</dbReference>
<evidence type="ECO:0000256" key="2">
    <source>
        <dbReference type="SAM" id="MobiDB-lite"/>
    </source>
</evidence>
<keyword evidence="1" id="KW-0175">Coiled coil</keyword>
<feature type="compositionally biased region" description="Polar residues" evidence="2">
    <location>
        <begin position="1"/>
        <end position="12"/>
    </location>
</feature>
<organism evidence="3 4">
    <name type="scientific">Hevea brasiliensis</name>
    <name type="common">Para rubber tree</name>
    <name type="synonym">Siphonia brasiliensis</name>
    <dbReference type="NCBI Taxonomy" id="3981"/>
    <lineage>
        <taxon>Eukaryota</taxon>
        <taxon>Viridiplantae</taxon>
        <taxon>Streptophyta</taxon>
        <taxon>Embryophyta</taxon>
        <taxon>Tracheophyta</taxon>
        <taxon>Spermatophyta</taxon>
        <taxon>Magnoliopsida</taxon>
        <taxon>eudicotyledons</taxon>
        <taxon>Gunneridae</taxon>
        <taxon>Pentapetalae</taxon>
        <taxon>rosids</taxon>
        <taxon>fabids</taxon>
        <taxon>Malpighiales</taxon>
        <taxon>Euphorbiaceae</taxon>
        <taxon>Crotonoideae</taxon>
        <taxon>Micrandreae</taxon>
        <taxon>Hevea</taxon>
    </lineage>
</organism>
<feature type="compositionally biased region" description="Polar residues" evidence="2">
    <location>
        <begin position="295"/>
        <end position="311"/>
    </location>
</feature>
<name>A0ABQ9LN95_HEVBR</name>
<dbReference type="InterPro" id="IPR038777">
    <property type="entry name" value="At4g18490-like"/>
</dbReference>
<protein>
    <submittedName>
        <fullName evidence="3">Uncharacterized protein</fullName>
    </submittedName>
</protein>
<dbReference type="EMBL" id="JARPOI010000011">
    <property type="protein sequence ID" value="KAJ9168747.1"/>
    <property type="molecule type" value="Genomic_DNA"/>
</dbReference>
<dbReference type="Proteomes" id="UP001174677">
    <property type="component" value="Chromosome 11"/>
</dbReference>
<feature type="compositionally biased region" description="Basic and acidic residues" evidence="2">
    <location>
        <begin position="98"/>
        <end position="109"/>
    </location>
</feature>
<sequence length="970" mass="105707">MAESQKGTSSSVDPKEKKSSLDEEVGKEFLGSWKSLSVTGDETMDFSFDTVPSGKRKTFNFDKLDMDFNLDGDFDKLTSFKLDMPDLDFSSPSKKTAKPKESSKGESSRANHQGKQDCFTFSFDFNELDNFNFDSTLIQGERKASMKNPDCKGAGSDRNEHQGSKVNPAGGPDAFDDSQTNKLHASENATSSIVETTFSGAATGNSSSDNFPSKRGNFGDLVVPHSTRTSPEKIISASTEEADQQSYFLEKAMPTEACAQPTTQILPVQSVHVKHEGKQDCFTFSFDFNESGNFNSDSTLIQGQKKTSMKNPDSKGPGSDRSEHQSSKVNLAGGDDAFDDSRTKKLPASENATSSIVETTVDGAGPGNSSNGNFPSKYGNFENLVVPHSTKTSLEKIISANTEEANQQSCILEKARPMEACAQPATQILPVKSVDGNDSTQDTESDILASPLATKVNTKSVAEDNVSDTDRMITVVGINCENSQLNSAPPYFNGLEIARNKSVKTDGEAHTGNLIGTEPLPDDQDIEASSTSSLLQTRPCGFNASEDIQMSASKLLVPTRSEHVVNNVTPIKEKKLEVVRSKFFKRSKEVETKIGQPPSTTVEGSSFGSKAIDANCPANGKREGFNAINAQTQRKLIGDSKSFSMEMTKEPALLGSEKNVKNPCNTREGLNGDAKQNVYKLVTNPKPPDKEVTKKDSIVPGSGMNIKDLSNFGANKSSTQTSANSTAVVSCMGSTWNSKMISVEGLKAGKRTPDLSGLKISRTLGVSKDQSNALLKREINFLRNSEKNREVQGFTESKIVHPIVNAEKKTLLNASLKRKTVEASNVDILPLNPQKRLSHSPNETRNVKEPLEITVEEQGCNHDNQAESNALYDHPTSKLEIPQQETTKEQDIPLAMEDDRNVEKAEAYAKELEDIVNMLKKKYDEAKEILVRAIVNNNSLLMLNHPMFDEKISFQCSLLFSLLSLPSILV</sequence>
<proteinExistence type="predicted"/>
<feature type="compositionally biased region" description="Basic and acidic residues" evidence="2">
    <location>
        <begin position="13"/>
        <end position="23"/>
    </location>
</feature>
<comment type="caution">
    <text evidence="3">The sequence shown here is derived from an EMBL/GenBank/DDBJ whole genome shotgun (WGS) entry which is preliminary data.</text>
</comment>
<feature type="coiled-coil region" evidence="1">
    <location>
        <begin position="902"/>
        <end position="929"/>
    </location>
</feature>
<evidence type="ECO:0000313" key="3">
    <source>
        <dbReference type="EMBL" id="KAJ9168747.1"/>
    </source>
</evidence>